<feature type="region of interest" description="Disordered" evidence="1">
    <location>
        <begin position="1"/>
        <end position="25"/>
    </location>
</feature>
<keyword evidence="2" id="KW-1133">Transmembrane helix</keyword>
<feature type="transmembrane region" description="Helical" evidence="2">
    <location>
        <begin position="139"/>
        <end position="159"/>
    </location>
</feature>
<feature type="domain" description="Chlorhexidine efflux transporter" evidence="3">
    <location>
        <begin position="103"/>
        <end position="165"/>
    </location>
</feature>
<feature type="transmembrane region" description="Helical" evidence="2">
    <location>
        <begin position="113"/>
        <end position="133"/>
    </location>
</feature>
<gene>
    <name evidence="4" type="ORF">MUN78_03445</name>
</gene>
<reference evidence="4 5" key="1">
    <citation type="submission" date="2022-04" db="EMBL/GenBank/DDBJ databases">
        <title>Leucobacter sp. isolated from rhizosphere of garlic.</title>
        <authorList>
            <person name="Won M."/>
            <person name="Lee C.-M."/>
            <person name="Woen H.-Y."/>
            <person name="Kwon S.-W."/>
        </authorList>
    </citation>
    <scope>NUCLEOTIDE SEQUENCE [LARGE SCALE GENOMIC DNA]</scope>
    <source>
        <strain evidence="4 5">H21R-40</strain>
    </source>
</reference>
<keyword evidence="2" id="KW-0812">Transmembrane</keyword>
<keyword evidence="2" id="KW-0472">Membrane</keyword>
<evidence type="ECO:0000313" key="5">
    <source>
        <dbReference type="Proteomes" id="UP000831786"/>
    </source>
</evidence>
<organism evidence="4 5">
    <name type="scientific">Leucobacter allii</name>
    <dbReference type="NCBI Taxonomy" id="2932247"/>
    <lineage>
        <taxon>Bacteria</taxon>
        <taxon>Bacillati</taxon>
        <taxon>Actinomycetota</taxon>
        <taxon>Actinomycetes</taxon>
        <taxon>Micrococcales</taxon>
        <taxon>Microbacteriaceae</taxon>
        <taxon>Leucobacter</taxon>
    </lineage>
</organism>
<feature type="transmembrane region" description="Helical" evidence="2">
    <location>
        <begin position="40"/>
        <end position="63"/>
    </location>
</feature>
<keyword evidence="5" id="KW-1185">Reference proteome</keyword>
<dbReference type="EMBL" id="CP095045">
    <property type="protein sequence ID" value="UOQ57906.1"/>
    <property type="molecule type" value="Genomic_DNA"/>
</dbReference>
<dbReference type="RefSeq" id="WP_244728826.1">
    <property type="nucleotide sequence ID" value="NZ_CP095045.1"/>
</dbReference>
<dbReference type="InterPro" id="IPR058208">
    <property type="entry name" value="PACE"/>
</dbReference>
<dbReference type="Proteomes" id="UP000831786">
    <property type="component" value="Chromosome"/>
</dbReference>
<dbReference type="NCBIfam" id="NF033664">
    <property type="entry name" value="PACE_transport"/>
    <property type="match status" value="1"/>
</dbReference>
<evidence type="ECO:0000256" key="2">
    <source>
        <dbReference type="SAM" id="Phobius"/>
    </source>
</evidence>
<evidence type="ECO:0000259" key="3">
    <source>
        <dbReference type="Pfam" id="PF05232"/>
    </source>
</evidence>
<name>A0ABY4FNS7_9MICO</name>
<accession>A0ABY4FNS7</accession>
<dbReference type="Pfam" id="PF05232">
    <property type="entry name" value="BTP"/>
    <property type="match status" value="2"/>
</dbReference>
<feature type="domain" description="Chlorhexidine efflux transporter" evidence="3">
    <location>
        <begin position="34"/>
        <end position="97"/>
    </location>
</feature>
<sequence length="171" mass="18121">MTAPGHTPGMSMPATRPVPAPEAPAAPRRPFAGRPVLRRVVFVIGYEALSVLCTVLVLGALLGHGGGESTLTAILLSTVATLWNYVWNTAYEAWERRFGAGGRGPLARAVHALGYEGGVLVFTIPLVALMLGVGLLEAVMIEGGLLVFFLVFTVVYTWAFDRLFGLPESAA</sequence>
<proteinExistence type="predicted"/>
<evidence type="ECO:0000256" key="1">
    <source>
        <dbReference type="SAM" id="MobiDB-lite"/>
    </source>
</evidence>
<evidence type="ECO:0000313" key="4">
    <source>
        <dbReference type="EMBL" id="UOQ57906.1"/>
    </source>
</evidence>
<feature type="transmembrane region" description="Helical" evidence="2">
    <location>
        <begin position="69"/>
        <end position="87"/>
    </location>
</feature>
<dbReference type="InterPro" id="IPR007896">
    <property type="entry name" value="BTP_bacteria"/>
</dbReference>
<protein>
    <submittedName>
        <fullName evidence="4">PACE efflux transporter</fullName>
    </submittedName>
</protein>